<protein>
    <submittedName>
        <fullName evidence="2">Uncharacterized protein</fullName>
    </submittedName>
</protein>
<name>A0A914W4V9_9BILA</name>
<keyword evidence="1" id="KW-1185">Reference proteome</keyword>
<evidence type="ECO:0000313" key="2">
    <source>
        <dbReference type="WBParaSite" id="PSAMB.scaffold3145size19476.g20465.t1"/>
    </source>
</evidence>
<reference evidence="2" key="1">
    <citation type="submission" date="2022-11" db="UniProtKB">
        <authorList>
            <consortium name="WormBaseParasite"/>
        </authorList>
    </citation>
    <scope>IDENTIFICATION</scope>
</reference>
<sequence length="130" mass="14612">MGPMSLPQLTLIPSLQPQVAKLIASTDFGLKRPALLANSLCSSAPLSERIARLNHVADKFVVAIPYAEDFIYCHVSFCYDNPEQFPRIIVLKRRPVVNKDLEELEIADFFPLYANQSNSQNDCDNCRSQV</sequence>
<accession>A0A914W4V9</accession>
<organism evidence="1 2">
    <name type="scientific">Plectus sambesii</name>
    <dbReference type="NCBI Taxonomy" id="2011161"/>
    <lineage>
        <taxon>Eukaryota</taxon>
        <taxon>Metazoa</taxon>
        <taxon>Ecdysozoa</taxon>
        <taxon>Nematoda</taxon>
        <taxon>Chromadorea</taxon>
        <taxon>Plectida</taxon>
        <taxon>Plectina</taxon>
        <taxon>Plectoidea</taxon>
        <taxon>Plectidae</taxon>
        <taxon>Plectus</taxon>
    </lineage>
</organism>
<evidence type="ECO:0000313" key="1">
    <source>
        <dbReference type="Proteomes" id="UP000887566"/>
    </source>
</evidence>
<proteinExistence type="predicted"/>
<dbReference type="AlphaFoldDB" id="A0A914W4V9"/>
<dbReference type="Proteomes" id="UP000887566">
    <property type="component" value="Unplaced"/>
</dbReference>
<dbReference type="WBParaSite" id="PSAMB.scaffold3145size19476.g20465.t1">
    <property type="protein sequence ID" value="PSAMB.scaffold3145size19476.g20465.t1"/>
    <property type="gene ID" value="PSAMB.scaffold3145size19476.g20465"/>
</dbReference>